<dbReference type="NCBIfam" id="TIGR00247">
    <property type="entry name" value="endolytic transglycosylase MltG"/>
    <property type="match status" value="1"/>
</dbReference>
<comment type="similarity">
    <text evidence="7">Belongs to the transglycosylase MltG family.</text>
</comment>
<evidence type="ECO:0000256" key="4">
    <source>
        <dbReference type="ARBA" id="ARBA00023136"/>
    </source>
</evidence>
<keyword evidence="3 7" id="KW-1133">Transmembrane helix</keyword>
<keyword evidence="5 7" id="KW-0456">Lyase</keyword>
<keyword evidence="6 7" id="KW-0961">Cell wall biogenesis/degradation</keyword>
<dbReference type="InterPro" id="IPR003770">
    <property type="entry name" value="MLTG-like"/>
</dbReference>
<dbReference type="EMBL" id="JABEQG010000008">
    <property type="protein sequence ID" value="MBB2155976.1"/>
    <property type="molecule type" value="Genomic_DNA"/>
</dbReference>
<feature type="site" description="Important for catalytic activity" evidence="7">
    <location>
        <position position="206"/>
    </location>
</feature>
<dbReference type="EC" id="4.2.2.29" evidence="7"/>
<evidence type="ECO:0000313" key="8">
    <source>
        <dbReference type="EMBL" id="MBB2155976.1"/>
    </source>
</evidence>
<dbReference type="HAMAP" id="MF_02065">
    <property type="entry name" value="MltG"/>
    <property type="match status" value="1"/>
</dbReference>
<keyword evidence="2 7" id="KW-0812">Transmembrane</keyword>
<comment type="catalytic activity">
    <reaction evidence="7">
        <text>a peptidoglycan chain = a peptidoglycan chain with N-acetyl-1,6-anhydromuramyl-[peptide] at the reducing end + a peptidoglycan chain with N-acetylglucosamine at the non-reducing end.</text>
        <dbReference type="EC" id="4.2.2.29"/>
    </reaction>
</comment>
<keyword evidence="7" id="KW-0997">Cell inner membrane</keyword>
<dbReference type="GO" id="GO:0005886">
    <property type="term" value="C:plasma membrane"/>
    <property type="evidence" value="ECO:0007669"/>
    <property type="project" value="UniProtKB-UniRule"/>
</dbReference>
<proteinExistence type="inferred from homology"/>
<dbReference type="GO" id="GO:0071555">
    <property type="term" value="P:cell wall organization"/>
    <property type="evidence" value="ECO:0007669"/>
    <property type="project" value="UniProtKB-KW"/>
</dbReference>
<dbReference type="Gene3D" id="3.30.160.60">
    <property type="entry name" value="Classic Zinc Finger"/>
    <property type="match status" value="1"/>
</dbReference>
<keyword evidence="1 7" id="KW-1003">Cell membrane</keyword>
<dbReference type="Pfam" id="PF02618">
    <property type="entry name" value="YceG"/>
    <property type="match status" value="1"/>
</dbReference>
<comment type="caution">
    <text evidence="8">The sequence shown here is derived from an EMBL/GenBank/DDBJ whole genome shotgun (WGS) entry which is preliminary data.</text>
</comment>
<dbReference type="PANTHER" id="PTHR30518">
    <property type="entry name" value="ENDOLYTIC MUREIN TRANSGLYCOSYLASE"/>
    <property type="match status" value="1"/>
</dbReference>
<sequence length="339" mass="36154">MFKRLVTTGLLLLALLCMGAGGVAGWAWWMYGAPGPATQARAVVVPRGGLGSTVATLQHARVIRDGRLAALVFRVAVHLTRRDGVLHAAELEFRAYGSIRDALFVLRHARPVLHPITVPEGLSVIQVIDLVDRAPVLSGPMPSLAEGDVLPQTYDYEWGTSRAALLARMRGAMDTTLDAVWRDRTPVPEIPDRRTLLILASMVERETAIPAERKQVARVFINRLRLGMRLQSDPTVVYGINHGAGPLGHALTRAELAAPSAYNTYTLPGLPVGPICSPGRAALDAVAHPADGDALYFVADGTGGHVFAGSLADHNRNVGAYRARKEPQGALTGATGAGR</sequence>
<protein>
    <recommendedName>
        <fullName evidence="7">Endolytic murein transglycosylase</fullName>
        <ecNumber evidence="7">4.2.2.29</ecNumber>
    </recommendedName>
    <alternativeName>
        <fullName evidence="7">Peptidoglycan lytic transglycosylase</fullName>
    </alternativeName>
    <alternativeName>
        <fullName evidence="7">Peptidoglycan polymerization terminase</fullName>
    </alternativeName>
</protein>
<dbReference type="RefSeq" id="WP_183115640.1">
    <property type="nucleotide sequence ID" value="NZ_JABEQG010000008.1"/>
</dbReference>
<reference evidence="8 9" key="1">
    <citation type="submission" date="2020-04" db="EMBL/GenBank/DDBJ databases">
        <title>Description of novel Gluconacetobacter.</title>
        <authorList>
            <person name="Sombolestani A."/>
        </authorList>
    </citation>
    <scope>NUCLEOTIDE SEQUENCE [LARGE SCALE GENOMIC DNA]</scope>
    <source>
        <strain evidence="8 9">LMG 7603</strain>
    </source>
</reference>
<dbReference type="Proteomes" id="UP000550787">
    <property type="component" value="Unassembled WGS sequence"/>
</dbReference>
<name>A0A7W4FDW6_GLUDI</name>
<evidence type="ECO:0000256" key="5">
    <source>
        <dbReference type="ARBA" id="ARBA00023239"/>
    </source>
</evidence>
<keyword evidence="4 7" id="KW-0472">Membrane</keyword>
<comment type="function">
    <text evidence="7">Functions as a peptidoglycan terminase that cleaves nascent peptidoglycan strands endolytically to terminate their elongation.</text>
</comment>
<evidence type="ECO:0000313" key="9">
    <source>
        <dbReference type="Proteomes" id="UP000550787"/>
    </source>
</evidence>
<dbReference type="GO" id="GO:0009252">
    <property type="term" value="P:peptidoglycan biosynthetic process"/>
    <property type="evidence" value="ECO:0007669"/>
    <property type="project" value="UniProtKB-UniRule"/>
</dbReference>
<organism evidence="8 9">
    <name type="scientific">Gluconacetobacter diazotrophicus</name>
    <name type="common">Acetobacter diazotrophicus</name>
    <dbReference type="NCBI Taxonomy" id="33996"/>
    <lineage>
        <taxon>Bacteria</taxon>
        <taxon>Pseudomonadati</taxon>
        <taxon>Pseudomonadota</taxon>
        <taxon>Alphaproteobacteria</taxon>
        <taxon>Acetobacterales</taxon>
        <taxon>Acetobacteraceae</taxon>
        <taxon>Gluconacetobacter</taxon>
    </lineage>
</organism>
<evidence type="ECO:0000256" key="6">
    <source>
        <dbReference type="ARBA" id="ARBA00023316"/>
    </source>
</evidence>
<evidence type="ECO:0000256" key="3">
    <source>
        <dbReference type="ARBA" id="ARBA00022989"/>
    </source>
</evidence>
<evidence type="ECO:0000256" key="2">
    <source>
        <dbReference type="ARBA" id="ARBA00022692"/>
    </source>
</evidence>
<dbReference type="PANTHER" id="PTHR30518:SF2">
    <property type="entry name" value="ENDOLYTIC MUREIN TRANSGLYCOSYLASE"/>
    <property type="match status" value="1"/>
</dbReference>
<evidence type="ECO:0000256" key="7">
    <source>
        <dbReference type="HAMAP-Rule" id="MF_02065"/>
    </source>
</evidence>
<dbReference type="AlphaFoldDB" id="A0A7W4FDW6"/>
<gene>
    <name evidence="7 8" type="primary">mltG</name>
    <name evidence="8" type="ORF">HLH33_06585</name>
</gene>
<evidence type="ECO:0000256" key="1">
    <source>
        <dbReference type="ARBA" id="ARBA00022475"/>
    </source>
</evidence>
<dbReference type="CDD" id="cd08010">
    <property type="entry name" value="MltG_like"/>
    <property type="match status" value="1"/>
</dbReference>
<accession>A0A7W4FDW6</accession>
<dbReference type="GO" id="GO:0008932">
    <property type="term" value="F:lytic endotransglycosylase activity"/>
    <property type="evidence" value="ECO:0007669"/>
    <property type="project" value="UniProtKB-UniRule"/>
</dbReference>